<keyword evidence="7 9" id="KW-1133">Transmembrane helix</keyword>
<keyword evidence="4" id="KW-1003">Cell membrane</keyword>
<feature type="transmembrane region" description="Helical" evidence="9">
    <location>
        <begin position="328"/>
        <end position="349"/>
    </location>
</feature>
<dbReference type="STRING" id="307486.GCA_000807215_02143"/>
<keyword evidence="5" id="KW-0997">Cell inner membrane</keyword>
<evidence type="ECO:0000256" key="7">
    <source>
        <dbReference type="ARBA" id="ARBA00022989"/>
    </source>
</evidence>
<evidence type="ECO:0000256" key="6">
    <source>
        <dbReference type="ARBA" id="ARBA00022692"/>
    </source>
</evidence>
<dbReference type="GO" id="GO:0043190">
    <property type="term" value="C:ATP-binding cassette (ABC) transporter complex"/>
    <property type="evidence" value="ECO:0007669"/>
    <property type="project" value="InterPro"/>
</dbReference>
<evidence type="ECO:0000256" key="9">
    <source>
        <dbReference type="SAM" id="Phobius"/>
    </source>
</evidence>
<evidence type="ECO:0000256" key="2">
    <source>
        <dbReference type="ARBA" id="ARBA00014213"/>
    </source>
</evidence>
<keyword evidence="6 9" id="KW-0812">Transmembrane</keyword>
<keyword evidence="3" id="KW-0813">Transport</keyword>
<dbReference type="PROSITE" id="PS00018">
    <property type="entry name" value="EF_HAND_1"/>
    <property type="match status" value="1"/>
</dbReference>
<dbReference type="OrthoDB" id="9778062at2"/>
<evidence type="ECO:0000313" key="11">
    <source>
        <dbReference type="Proteomes" id="UP000317763"/>
    </source>
</evidence>
<comment type="caution">
    <text evidence="10">The sequence shown here is derived from an EMBL/GenBank/DDBJ whole genome shotgun (WGS) entry which is preliminary data.</text>
</comment>
<keyword evidence="11" id="KW-1185">Reference proteome</keyword>
<feature type="transmembrane region" description="Helical" evidence="9">
    <location>
        <begin position="269"/>
        <end position="293"/>
    </location>
</feature>
<dbReference type="Proteomes" id="UP000317763">
    <property type="component" value="Unassembled WGS sequence"/>
</dbReference>
<evidence type="ECO:0000313" key="10">
    <source>
        <dbReference type="EMBL" id="TSE33792.1"/>
    </source>
</evidence>
<name>A0A554XD74_9BURK</name>
<gene>
    <name evidence="10" type="primary">lptF</name>
    <name evidence="10" type="ORF">Ttaiw_00365</name>
</gene>
<feature type="transmembrane region" description="Helical" evidence="9">
    <location>
        <begin position="48"/>
        <end position="71"/>
    </location>
</feature>
<dbReference type="RefSeq" id="WP_043701825.1">
    <property type="nucleotide sequence ID" value="NZ_CP083911.1"/>
</dbReference>
<dbReference type="EMBL" id="VJOM01000002">
    <property type="protein sequence ID" value="TSE33792.1"/>
    <property type="molecule type" value="Genomic_DNA"/>
</dbReference>
<dbReference type="PANTHER" id="PTHR33529">
    <property type="entry name" value="SLR0882 PROTEIN-RELATED"/>
    <property type="match status" value="1"/>
</dbReference>
<evidence type="ECO:0000256" key="4">
    <source>
        <dbReference type="ARBA" id="ARBA00022475"/>
    </source>
</evidence>
<dbReference type="NCBIfam" id="TIGR04407">
    <property type="entry name" value="LptF_YjgP"/>
    <property type="match status" value="1"/>
</dbReference>
<proteinExistence type="predicted"/>
<evidence type="ECO:0000256" key="5">
    <source>
        <dbReference type="ARBA" id="ARBA00022519"/>
    </source>
</evidence>
<dbReference type="Pfam" id="PF03739">
    <property type="entry name" value="LptF_LptG"/>
    <property type="match status" value="1"/>
</dbReference>
<protein>
    <recommendedName>
        <fullName evidence="2">Lipopolysaccharide export system permease protein LptF</fullName>
    </recommendedName>
</protein>
<organism evidence="10 11">
    <name type="scientific">Tepidimonas taiwanensis</name>
    <dbReference type="NCBI Taxonomy" id="307486"/>
    <lineage>
        <taxon>Bacteria</taxon>
        <taxon>Pseudomonadati</taxon>
        <taxon>Pseudomonadota</taxon>
        <taxon>Betaproteobacteria</taxon>
        <taxon>Burkholderiales</taxon>
        <taxon>Tepidimonas</taxon>
    </lineage>
</organism>
<evidence type="ECO:0000256" key="8">
    <source>
        <dbReference type="ARBA" id="ARBA00023136"/>
    </source>
</evidence>
<evidence type="ECO:0000256" key="1">
    <source>
        <dbReference type="ARBA" id="ARBA00004429"/>
    </source>
</evidence>
<evidence type="ECO:0000256" key="3">
    <source>
        <dbReference type="ARBA" id="ARBA00022448"/>
    </source>
</evidence>
<keyword evidence="8 9" id="KW-0472">Membrane</keyword>
<dbReference type="PANTHER" id="PTHR33529:SF7">
    <property type="entry name" value="LIPOPOLYSACCHARIDE EXPORT SYSTEM PERMEASE PROTEIN LPTF"/>
    <property type="match status" value="1"/>
</dbReference>
<feature type="transmembrane region" description="Helical" evidence="9">
    <location>
        <begin position="15"/>
        <end position="36"/>
    </location>
</feature>
<feature type="transmembrane region" description="Helical" evidence="9">
    <location>
        <begin position="299"/>
        <end position="316"/>
    </location>
</feature>
<dbReference type="InterPro" id="IPR018247">
    <property type="entry name" value="EF_Hand_1_Ca_BS"/>
</dbReference>
<comment type="subcellular location">
    <subcellularLocation>
        <location evidence="1">Cell inner membrane</location>
        <topology evidence="1">Multi-pass membrane protein</topology>
    </subcellularLocation>
</comment>
<sequence>MLFESSLRRELARSFGAALVVMLTVVLTMLLVRTLGQASRGEVDPQTLVLFLTYALMGQLGLVLTVALFIATVGTLSRLYRDSEMVIWHVSGVGLGRFLGPVARFAWPVWLAVAVLTLGVAPWAQQQRDEMRARYEQRGDLERVTPGQFQESSGGRRVFFIDRDTNGGREGRNVFIASSERDGGESIVTARSARVVTQEGGTYLVLEHGQRLWRPTDPDADGALQMSEFARYWLRVEGASAAPTDSARRSAQPTWVLLRDGSPASHGELAWRAGLVLSAINLALLAVAVAAANPRLGKSGNTLFMLLAFVTYYNLLGVGKDWIARGRVGAGTFMLALHGGVALAAWLWLLHREQPLWSRLARARMAEAAP</sequence>
<dbReference type="GO" id="GO:0015920">
    <property type="term" value="P:lipopolysaccharide transport"/>
    <property type="evidence" value="ECO:0007669"/>
    <property type="project" value="TreeGrafter"/>
</dbReference>
<dbReference type="InterPro" id="IPR005495">
    <property type="entry name" value="LptG/LptF_permease"/>
</dbReference>
<feature type="transmembrane region" description="Helical" evidence="9">
    <location>
        <begin position="105"/>
        <end position="124"/>
    </location>
</feature>
<accession>A0A554XD74</accession>
<dbReference type="AlphaFoldDB" id="A0A554XD74"/>
<dbReference type="InterPro" id="IPR030922">
    <property type="entry name" value="LptF"/>
</dbReference>
<dbReference type="GO" id="GO:0055085">
    <property type="term" value="P:transmembrane transport"/>
    <property type="evidence" value="ECO:0007669"/>
    <property type="project" value="InterPro"/>
</dbReference>
<reference evidence="10 11" key="1">
    <citation type="submission" date="2019-07" db="EMBL/GenBank/DDBJ databases">
        <title>Tepidimonas taiwanensis I1-1 draft genome.</title>
        <authorList>
            <person name="Da Costa M.S."/>
            <person name="Froufe H.J.C."/>
            <person name="Egas C."/>
            <person name="Albuquerque L."/>
        </authorList>
    </citation>
    <scope>NUCLEOTIDE SEQUENCE [LARGE SCALE GENOMIC DNA]</scope>
    <source>
        <strain evidence="10 11">I1-1</strain>
    </source>
</reference>